<protein>
    <recommendedName>
        <fullName evidence="3">N-acetyltransferase domain-containing protein</fullName>
    </recommendedName>
</protein>
<evidence type="ECO:0008006" key="3">
    <source>
        <dbReference type="Google" id="ProtNLM"/>
    </source>
</evidence>
<dbReference type="Proteomes" id="UP000051020">
    <property type="component" value="Unassembled WGS sequence"/>
</dbReference>
<dbReference type="SUPFAM" id="SSF55729">
    <property type="entry name" value="Acyl-CoA N-acyltransferases (Nat)"/>
    <property type="match status" value="1"/>
</dbReference>
<gene>
    <name evidence="1" type="ORF">FD24_GL001100</name>
</gene>
<dbReference type="InterPro" id="IPR016181">
    <property type="entry name" value="Acyl_CoA_acyltransferase"/>
</dbReference>
<dbReference type="EMBL" id="AZCU01000016">
    <property type="protein sequence ID" value="KRK23415.1"/>
    <property type="molecule type" value="Genomic_DNA"/>
</dbReference>
<dbReference type="RefSeq" id="WP_050338261.1">
    <property type="nucleotide sequence ID" value="NZ_AZCU01000016.1"/>
</dbReference>
<dbReference type="AlphaFoldDB" id="A0A837R977"/>
<evidence type="ECO:0000313" key="2">
    <source>
        <dbReference type="Proteomes" id="UP000051020"/>
    </source>
</evidence>
<organism evidence="1 2">
    <name type="scientific">Lactiplantibacillus pentosus DSM 20314</name>
    <dbReference type="NCBI Taxonomy" id="1423791"/>
    <lineage>
        <taxon>Bacteria</taxon>
        <taxon>Bacillati</taxon>
        <taxon>Bacillota</taxon>
        <taxon>Bacilli</taxon>
        <taxon>Lactobacillales</taxon>
        <taxon>Lactobacillaceae</taxon>
        <taxon>Lactiplantibacillus</taxon>
    </lineage>
</organism>
<evidence type="ECO:0000313" key="1">
    <source>
        <dbReference type="EMBL" id="KRK23415.1"/>
    </source>
</evidence>
<comment type="caution">
    <text evidence="1">The sequence shown here is derived from an EMBL/GenBank/DDBJ whole genome shotgun (WGS) entry which is preliminary data.</text>
</comment>
<accession>A0A837R977</accession>
<sequence>MSQFEKYHPILTPHYAFDWLTKVRVVDVFNLYQTTDTTVTMAATADRINQVMREIFNDRQLIWGVTDRTTNDFCGQVGFAPIDMAAHQATLTVQLTDANHDVAPLTEILERLVAFGTVELKLQQLKLALSQPDPLMGQALTTLGFTTTDNLNFDYQAA</sequence>
<proteinExistence type="predicted"/>
<dbReference type="Gene3D" id="3.40.630.30">
    <property type="match status" value="1"/>
</dbReference>
<name>A0A837R977_LACPE</name>
<reference evidence="1 2" key="1">
    <citation type="journal article" date="2015" name="Genome Announc.">
        <title>Expanding the biotechnology potential of lactobacilli through comparative genomics of 213 strains and associated genera.</title>
        <authorList>
            <person name="Sun Z."/>
            <person name="Harris H.M."/>
            <person name="McCann A."/>
            <person name="Guo C."/>
            <person name="Argimon S."/>
            <person name="Zhang W."/>
            <person name="Yang X."/>
            <person name="Jeffery I.B."/>
            <person name="Cooney J.C."/>
            <person name="Kagawa T.F."/>
            <person name="Liu W."/>
            <person name="Song Y."/>
            <person name="Salvetti E."/>
            <person name="Wrobel A."/>
            <person name="Rasinkangas P."/>
            <person name="Parkhill J."/>
            <person name="Rea M.C."/>
            <person name="O'Sullivan O."/>
            <person name="Ritari J."/>
            <person name="Douillard F.P."/>
            <person name="Paul Ross R."/>
            <person name="Yang R."/>
            <person name="Briner A.E."/>
            <person name="Felis G.E."/>
            <person name="de Vos W.M."/>
            <person name="Barrangou R."/>
            <person name="Klaenhammer T.R."/>
            <person name="Caufield P.W."/>
            <person name="Cui Y."/>
            <person name="Zhang H."/>
            <person name="O'Toole P.W."/>
        </authorList>
    </citation>
    <scope>NUCLEOTIDE SEQUENCE [LARGE SCALE GENOMIC DNA]</scope>
    <source>
        <strain evidence="1 2">DSM 20314</strain>
    </source>
</reference>
<dbReference type="GeneID" id="49395423"/>